<dbReference type="InterPro" id="IPR038765">
    <property type="entry name" value="Papain-like_cys_pep_sf"/>
</dbReference>
<dbReference type="Gene3D" id="3.90.70.10">
    <property type="entry name" value="Cysteine proteinases"/>
    <property type="match status" value="2"/>
</dbReference>
<proteinExistence type="inferred from homology"/>
<dbReference type="Gene3D" id="1.10.238.10">
    <property type="entry name" value="EF-hand"/>
    <property type="match status" value="3"/>
</dbReference>
<feature type="active site" evidence="6 7">
    <location>
        <position position="894"/>
    </location>
</feature>
<evidence type="ECO:0000256" key="2">
    <source>
        <dbReference type="ARBA" id="ARBA00022670"/>
    </source>
</evidence>
<dbReference type="InterPro" id="IPR022684">
    <property type="entry name" value="Calpain_cysteine_protease"/>
</dbReference>
<dbReference type="SMART" id="SM00230">
    <property type="entry name" value="CysPc"/>
    <property type="match status" value="2"/>
</dbReference>
<feature type="active site" evidence="7">
    <location>
        <position position="264"/>
    </location>
</feature>
<dbReference type="Gene3D" id="2.60.120.380">
    <property type="match status" value="3"/>
</dbReference>
<feature type="active site" evidence="7">
    <location>
        <position position="240"/>
    </location>
</feature>
<dbReference type="PRINTS" id="PR00704">
    <property type="entry name" value="CALPAIN"/>
</dbReference>
<dbReference type="PROSITE" id="PS00139">
    <property type="entry name" value="THIOL_PROTEASE_CYS"/>
    <property type="match status" value="2"/>
</dbReference>
<dbReference type="FunFam" id="3.90.70.10:FF:000114">
    <property type="entry name" value="Calpain a"/>
    <property type="match status" value="1"/>
</dbReference>
<dbReference type="Pfam" id="PF00648">
    <property type="entry name" value="Peptidase_C2"/>
    <property type="match status" value="2"/>
</dbReference>
<evidence type="ECO:0000256" key="3">
    <source>
        <dbReference type="ARBA" id="ARBA00022801"/>
    </source>
</evidence>
<dbReference type="FunFam" id="3.90.70.10:FF:000054">
    <property type="entry name" value="Calpain 14"/>
    <property type="match status" value="1"/>
</dbReference>
<keyword evidence="3 7" id="KW-0378">Hydrolase</keyword>
<feature type="active site" evidence="7">
    <location>
        <position position="79"/>
    </location>
</feature>
<feature type="domain" description="Calpain catalytic" evidence="8">
    <location>
        <begin position="654"/>
        <end position="953"/>
    </location>
</feature>
<protein>
    <submittedName>
        <fullName evidence="9">Calpain-2 catalytic subunit-like</fullName>
    </submittedName>
</protein>
<dbReference type="PANTHER" id="PTHR10183:SF379">
    <property type="entry name" value="CALPAIN-5"/>
    <property type="match status" value="1"/>
</dbReference>
<dbReference type="PROSITE" id="PS00018">
    <property type="entry name" value="EF_HAND_1"/>
    <property type="match status" value="3"/>
</dbReference>
<keyword evidence="2 7" id="KW-0645">Protease</keyword>
<dbReference type="InterPro" id="IPR036213">
    <property type="entry name" value="Calpain_III_sf"/>
</dbReference>
<evidence type="ECO:0000259" key="8">
    <source>
        <dbReference type="PROSITE" id="PS50203"/>
    </source>
</evidence>
<dbReference type="InterPro" id="IPR022682">
    <property type="entry name" value="Calpain_domain_III"/>
</dbReference>
<dbReference type="SMART" id="SM00720">
    <property type="entry name" value="calpain_III"/>
    <property type="match status" value="3"/>
</dbReference>
<dbReference type="InterPro" id="IPR001300">
    <property type="entry name" value="Peptidase_C2_calpain_cat"/>
</dbReference>
<feature type="active site" evidence="6 7">
    <location>
        <position position="707"/>
    </location>
</feature>
<gene>
    <name evidence="9" type="ORF">OCTVUL_1B024471</name>
</gene>
<comment type="similarity">
    <text evidence="1">Belongs to the peptidase C2 family.</text>
</comment>
<feature type="active site" evidence="6 7">
    <location>
        <position position="870"/>
    </location>
</feature>
<dbReference type="SUPFAM" id="SSF49758">
    <property type="entry name" value="Calpain large subunit, middle domain (domain III)"/>
    <property type="match status" value="3"/>
</dbReference>
<dbReference type="GO" id="GO:0005737">
    <property type="term" value="C:cytoplasm"/>
    <property type="evidence" value="ECO:0007669"/>
    <property type="project" value="TreeGrafter"/>
</dbReference>
<evidence type="ECO:0000313" key="9">
    <source>
        <dbReference type="EMBL" id="CAI9743031.1"/>
    </source>
</evidence>
<dbReference type="Proteomes" id="UP001162480">
    <property type="component" value="Chromosome 28"/>
</dbReference>
<keyword evidence="10" id="KW-1185">Reference proteome</keyword>
<evidence type="ECO:0000313" key="10">
    <source>
        <dbReference type="Proteomes" id="UP001162480"/>
    </source>
</evidence>
<dbReference type="InterPro" id="IPR011992">
    <property type="entry name" value="EF-hand-dom_pair"/>
</dbReference>
<keyword evidence="4 7" id="KW-0788">Thiol protease</keyword>
<accession>A0AA36FL05</accession>
<evidence type="ECO:0000256" key="4">
    <source>
        <dbReference type="ARBA" id="ARBA00022807"/>
    </source>
</evidence>
<dbReference type="Pfam" id="PF01067">
    <property type="entry name" value="Calpain_III"/>
    <property type="match status" value="3"/>
</dbReference>
<evidence type="ECO:0000256" key="7">
    <source>
        <dbReference type="PROSITE-ProRule" id="PRU00239"/>
    </source>
</evidence>
<name>A0AA36FL05_OCTVU</name>
<evidence type="ECO:0000256" key="1">
    <source>
        <dbReference type="ARBA" id="ARBA00007623"/>
    </source>
</evidence>
<evidence type="ECO:0000256" key="6">
    <source>
        <dbReference type="PIRSR" id="PIRSR622684-1"/>
    </source>
</evidence>
<dbReference type="InterPro" id="IPR018247">
    <property type="entry name" value="EF_Hand_1_Ca_BS"/>
</dbReference>
<organism evidence="9 10">
    <name type="scientific">Octopus vulgaris</name>
    <name type="common">Common octopus</name>
    <dbReference type="NCBI Taxonomy" id="6645"/>
    <lineage>
        <taxon>Eukaryota</taxon>
        <taxon>Metazoa</taxon>
        <taxon>Spiralia</taxon>
        <taxon>Lophotrochozoa</taxon>
        <taxon>Mollusca</taxon>
        <taxon>Cephalopoda</taxon>
        <taxon>Coleoidea</taxon>
        <taxon>Octopodiformes</taxon>
        <taxon>Octopoda</taxon>
        <taxon>Incirrata</taxon>
        <taxon>Octopodidae</taxon>
        <taxon>Octopus</taxon>
    </lineage>
</organism>
<dbReference type="InterPro" id="IPR022683">
    <property type="entry name" value="Calpain_III"/>
</dbReference>
<sequence length="1583" mass="183057">MAPTPHKDKPTTYEGIKKKCLAEGSLFEDPDFPATFRSLFLETVQKDLAWKRPKELKDTAVFMREATYRDLYQGKLGDCWLISAINCLLTNNRKVFDKIVPSNQSFTEDYAGIFRFNFWWYGEWKEVVVDDRLPVDTNTQQLLYAHNNSEPDEFWVCLLEKAYAKLVGCYENLTGASTSFGTVQMTGGVSEYILFENDDPAEIFELLSRMQDMNSMFSCAILGAGETTEGETKEGLFTIHAYCLIKLMKVQYQGKEVGLVKLRNPWGKKEWNGPWSDSSEEWNGLKEEERKRMNLEVKDDGEFWMDINDVVKHFSFVDMCHMDPFAITSFEETAEKPSARKWHTFRADGQWLKKITSGGSDNSKDIYWKNPQYLLEIRECGADVQTVISLMHRFFRQDLKVGTHLYKLNPGYPTPLPEKFDEYATKMETKMKEEKLQDSTFGIFLAPGSYVIVPYNVSNESAEFVLRVFTDVAVTTRSLDDMEAVDPEPVDEIAKITENLLASIFEKNTPSSKVDAHQLRRVLNTVWRIDKLARGEIFSLETCRCLIERYNKSRDGLLTLDDTKECWDFLNMCQRHFRVCDLDESGAVDIHELLPYYDISQTYLKHSGGEVAFNSWFPYTMNPREPTQMAPTPHKDKPTTYEGIKKKCLAEGSLFEDLDFPATFRSLFLKTVQKDLVWKRPKELKKTAVFMREATYRDFNQGALGDCWFISAVNVLVANNRKVFENVVPGNQSFTEDYAGIFRFNFWWYGEWKEVVVDDRLPVDRITHKILYAHNNSEPDEFWVCLLEKAYAKLAGSYETLIGGFVTRGLVDMTGGVSECFLVNADDTNPTETFQMMTRMSTMQSMFSCGIVDKDYETEGKTSAGLFAFHAYGIIKLMKVQYQGKEVGLVKLRNPWGKKEWNGPWSDSSEEWNGLKEEERKRMNLEVKDDGEFWMDFNDFIKNFSLVEMCHIDPFAITSFQETAEKPSARKWHTFRADGQWLKKITSGGSDNSKDIYWKNPQYLLEIRECGADVRTVISLMHRPSHQDISIGVHLYKLNPGYPTPLPERFDEYATKMERKLKSYVGRETTFGIVLVPGSYVMVPFCEDDTSTEFILRVFTETAVTIRSLDDVEAVDPEPVDEIAKITENLLASIFERNTPSSKVDARQLRRVLNTMWRIDKETTADMFSLETCRCLIERYNKSRDGLLTLDDTKECWDFLNMSQRHFRFCDLDDSGAVDIHELLPYYDLTHGKLNKCVAVNICIRYADQNGPEKPSARKWHTFRADGQWLKKITSGGSDNSKDIYWKNPQYLLEIRECGADVRTVISLMHRPIHQDISIGVHLYKLNPGYPTPLPERFDEYATKMETKMKRNVGRETTFGIVLVPGSYVMVPFCEDDTSTEFILRVFTETAVTIRSLDDMEAVDPEPVDEIAKITENLLASIFERNTPSSKVDARQLRRVLNTMWRIDKETTADIFSLETCRCLIERYNKSRDGLLTLDDTKECWDFLNMSQRHFRFCDLDDSGAVDIHELLPYYDLTHGKLNKCVAVNICIRYADQNGRMFFDDFCQSVTRLRTLTKVYLKHASDDVTFTSWFPYTMNPRST</sequence>
<dbReference type="EMBL" id="OX597841">
    <property type="protein sequence ID" value="CAI9743031.1"/>
    <property type="molecule type" value="Genomic_DNA"/>
</dbReference>
<dbReference type="GO" id="GO:0004198">
    <property type="term" value="F:calcium-dependent cysteine-type endopeptidase activity"/>
    <property type="evidence" value="ECO:0007669"/>
    <property type="project" value="InterPro"/>
</dbReference>
<keyword evidence="5" id="KW-0106">Calcium</keyword>
<feature type="domain" description="Calpain catalytic" evidence="8">
    <location>
        <begin position="26"/>
        <end position="323"/>
    </location>
</feature>
<dbReference type="PROSITE" id="PS50203">
    <property type="entry name" value="CALPAIN_CAT"/>
    <property type="match status" value="2"/>
</dbReference>
<dbReference type="CDD" id="cd00044">
    <property type="entry name" value="CysPc"/>
    <property type="match status" value="2"/>
</dbReference>
<dbReference type="SUPFAM" id="SSF54001">
    <property type="entry name" value="Cysteine proteinases"/>
    <property type="match status" value="2"/>
</dbReference>
<dbReference type="GO" id="GO:0006508">
    <property type="term" value="P:proteolysis"/>
    <property type="evidence" value="ECO:0007669"/>
    <property type="project" value="UniProtKB-KW"/>
</dbReference>
<dbReference type="SUPFAM" id="SSF47473">
    <property type="entry name" value="EF-hand"/>
    <property type="match status" value="3"/>
</dbReference>
<dbReference type="PANTHER" id="PTHR10183">
    <property type="entry name" value="CALPAIN"/>
    <property type="match status" value="1"/>
</dbReference>
<dbReference type="InterPro" id="IPR000169">
    <property type="entry name" value="Pept_cys_AS"/>
</dbReference>
<evidence type="ECO:0000256" key="5">
    <source>
        <dbReference type="ARBA" id="ARBA00022837"/>
    </source>
</evidence>
<reference evidence="9" key="1">
    <citation type="submission" date="2023-08" db="EMBL/GenBank/DDBJ databases">
        <authorList>
            <person name="Alioto T."/>
            <person name="Alioto T."/>
            <person name="Gomez Garrido J."/>
        </authorList>
    </citation>
    <scope>NUCLEOTIDE SEQUENCE</scope>
</reference>